<dbReference type="InterPro" id="IPR054139">
    <property type="entry name" value="CarG-like"/>
</dbReference>
<proteinExistence type="predicted"/>
<keyword evidence="3" id="KW-1185">Reference proteome</keyword>
<evidence type="ECO:0008006" key="4">
    <source>
        <dbReference type="Google" id="ProtNLM"/>
    </source>
</evidence>
<gene>
    <name evidence="2" type="ORF">EZJ58_4946</name>
</gene>
<evidence type="ECO:0000256" key="1">
    <source>
        <dbReference type="SAM" id="SignalP"/>
    </source>
</evidence>
<comment type="caution">
    <text evidence="2">The sequence shown here is derived from an EMBL/GenBank/DDBJ whole genome shotgun (WGS) entry which is preliminary data.</text>
</comment>
<keyword evidence="1" id="KW-0732">Signal</keyword>
<dbReference type="OrthoDB" id="5866347at2"/>
<evidence type="ECO:0000313" key="2">
    <source>
        <dbReference type="EMBL" id="TCL06663.1"/>
    </source>
</evidence>
<evidence type="ECO:0000313" key="3">
    <source>
        <dbReference type="Proteomes" id="UP000294555"/>
    </source>
</evidence>
<feature type="signal peptide" evidence="1">
    <location>
        <begin position="1"/>
        <end position="18"/>
    </location>
</feature>
<dbReference type="Proteomes" id="UP000294555">
    <property type="component" value="Unassembled WGS sequence"/>
</dbReference>
<accession>A0A4R1NGP5</accession>
<dbReference type="EMBL" id="SJOI01000001">
    <property type="protein sequence ID" value="TCL06663.1"/>
    <property type="molecule type" value="Genomic_DNA"/>
</dbReference>
<name>A0A4R1NGP5_9GAMM</name>
<dbReference type="InterPro" id="IPR028994">
    <property type="entry name" value="Integrin_alpha_N"/>
</dbReference>
<dbReference type="RefSeq" id="WP_132926246.1">
    <property type="nucleotide sequence ID" value="NZ_CP075169.1"/>
</dbReference>
<feature type="chain" id="PRO_5020610374" description="CpmJ protein" evidence="1">
    <location>
        <begin position="19"/>
        <end position="176"/>
    </location>
</feature>
<sequence>MKNSFLAGLLLFPFPIYAAPLIPVDLTPGANIIDINNDGCDDYIMLGQFDNNTAYPNRGMSFFIRKPDGGFSIVPVANNDYFIWFDYWLSASAIAIADTRLYRAGSHYYLVSAHKTGDDLSDTQPVSFSVYQLSETHNDPGMPLYSWQVMKTFSSSQPYLSVEQAFSEIDRISLPP</sequence>
<protein>
    <recommendedName>
        <fullName evidence="4">CpmJ protein</fullName>
    </recommendedName>
</protein>
<dbReference type="Pfam" id="PF21955">
    <property type="entry name" value="CarG-like"/>
    <property type="match status" value="1"/>
</dbReference>
<dbReference type="SUPFAM" id="SSF69318">
    <property type="entry name" value="Integrin alpha N-terminal domain"/>
    <property type="match status" value="1"/>
</dbReference>
<organism evidence="2 3">
    <name type="scientific">Sodalis ligni</name>
    <dbReference type="NCBI Taxonomy" id="2697027"/>
    <lineage>
        <taxon>Bacteria</taxon>
        <taxon>Pseudomonadati</taxon>
        <taxon>Pseudomonadota</taxon>
        <taxon>Gammaproteobacteria</taxon>
        <taxon>Enterobacterales</taxon>
        <taxon>Bruguierivoracaceae</taxon>
        <taxon>Sodalis</taxon>
    </lineage>
</organism>
<reference evidence="2 3" key="1">
    <citation type="submission" date="2019-02" db="EMBL/GenBank/DDBJ databases">
        <title>Investigation of anaerobic lignin degradation for improved lignocellulosic biofuels.</title>
        <authorList>
            <person name="Deangelis K."/>
        </authorList>
    </citation>
    <scope>NUCLEOTIDE SEQUENCE [LARGE SCALE GENOMIC DNA]</scope>
    <source>
        <strain evidence="2 3">159R</strain>
    </source>
</reference>
<dbReference type="AlphaFoldDB" id="A0A4R1NGP5"/>